<feature type="transmembrane region" description="Helical" evidence="1">
    <location>
        <begin position="92"/>
        <end position="114"/>
    </location>
</feature>
<dbReference type="InterPro" id="IPR053204">
    <property type="entry name" value="Oxopyrrolidines_Biosynth-assoc"/>
</dbReference>
<accession>A0A9P6LHU6</accession>
<dbReference type="Pfam" id="PF12311">
    <property type="entry name" value="DUF3632"/>
    <property type="match status" value="1"/>
</dbReference>
<reference evidence="2" key="1">
    <citation type="submission" date="2020-03" db="EMBL/GenBank/DDBJ databases">
        <authorList>
            <person name="He L."/>
        </authorList>
    </citation>
    <scope>NUCLEOTIDE SEQUENCE</scope>
    <source>
        <strain evidence="2">CkLH20</strain>
    </source>
</reference>
<evidence type="ECO:0000256" key="1">
    <source>
        <dbReference type="SAM" id="Phobius"/>
    </source>
</evidence>
<reference evidence="2" key="2">
    <citation type="submission" date="2020-11" db="EMBL/GenBank/DDBJ databases">
        <title>Whole genome sequencing of Colletotrichum sp.</title>
        <authorList>
            <person name="Li H."/>
        </authorList>
    </citation>
    <scope>NUCLEOTIDE SEQUENCE</scope>
    <source>
        <strain evidence="2">CkLH20</strain>
    </source>
</reference>
<dbReference type="InterPro" id="IPR022085">
    <property type="entry name" value="OpdG"/>
</dbReference>
<comment type="caution">
    <text evidence="2">The sequence shown here is derived from an EMBL/GenBank/DDBJ whole genome shotgun (WGS) entry which is preliminary data.</text>
</comment>
<proteinExistence type="predicted"/>
<feature type="transmembrane region" description="Helical" evidence="1">
    <location>
        <begin position="635"/>
        <end position="656"/>
    </location>
</feature>
<feature type="transmembrane region" description="Helical" evidence="1">
    <location>
        <begin position="193"/>
        <end position="216"/>
    </location>
</feature>
<evidence type="ECO:0000313" key="2">
    <source>
        <dbReference type="EMBL" id="KAF9876659.1"/>
    </source>
</evidence>
<feature type="transmembrane region" description="Helical" evidence="1">
    <location>
        <begin position="1153"/>
        <end position="1173"/>
    </location>
</feature>
<gene>
    <name evidence="2" type="ORF">CkaCkLH20_06067</name>
</gene>
<name>A0A9P6LHU6_9PEZI</name>
<dbReference type="Proteomes" id="UP000781932">
    <property type="component" value="Unassembled WGS sequence"/>
</dbReference>
<dbReference type="Pfam" id="PF11915">
    <property type="entry name" value="DUF3433"/>
    <property type="match status" value="2"/>
</dbReference>
<feature type="transmembrane region" description="Helical" evidence="1">
    <location>
        <begin position="676"/>
        <end position="696"/>
    </location>
</feature>
<dbReference type="OrthoDB" id="5332281at2759"/>
<organism evidence="2 3">
    <name type="scientific">Colletotrichum karsti</name>
    <dbReference type="NCBI Taxonomy" id="1095194"/>
    <lineage>
        <taxon>Eukaryota</taxon>
        <taxon>Fungi</taxon>
        <taxon>Dikarya</taxon>
        <taxon>Ascomycota</taxon>
        <taxon>Pezizomycotina</taxon>
        <taxon>Sordariomycetes</taxon>
        <taxon>Hypocreomycetidae</taxon>
        <taxon>Glomerellales</taxon>
        <taxon>Glomerellaceae</taxon>
        <taxon>Colletotrichum</taxon>
        <taxon>Colletotrichum boninense species complex</taxon>
    </lineage>
</organism>
<keyword evidence="3" id="KW-1185">Reference proteome</keyword>
<dbReference type="InterPro" id="IPR021840">
    <property type="entry name" value="DUF3433"/>
</dbReference>
<dbReference type="PANTHER" id="PTHR38797:SF4">
    <property type="entry name" value="NUCLEAR PORE COMPLEX PROTEIN NUP85"/>
    <property type="match status" value="1"/>
</dbReference>
<keyword evidence="1" id="KW-0812">Transmembrane</keyword>
<dbReference type="PANTHER" id="PTHR38797">
    <property type="entry name" value="NUCLEAR PORE COMPLEX PROTEIN NUP85-RELATED"/>
    <property type="match status" value="1"/>
</dbReference>
<protein>
    <submittedName>
        <fullName evidence="2">Uncharacterized protein</fullName>
    </submittedName>
</protein>
<keyword evidence="1" id="KW-0472">Membrane</keyword>
<evidence type="ECO:0000313" key="3">
    <source>
        <dbReference type="Proteomes" id="UP000781932"/>
    </source>
</evidence>
<feature type="transmembrane region" description="Helical" evidence="1">
    <location>
        <begin position="565"/>
        <end position="583"/>
    </location>
</feature>
<dbReference type="RefSeq" id="XP_038746120.1">
    <property type="nucleotide sequence ID" value="XM_038888784.1"/>
</dbReference>
<dbReference type="EMBL" id="JAATWM020000017">
    <property type="protein sequence ID" value="KAF9876659.1"/>
    <property type="molecule type" value="Genomic_DNA"/>
</dbReference>
<dbReference type="GeneID" id="62161858"/>
<sequence>MAPFGDTRQPMLVETDHKIARKPVAVRSSTQYTYFTVETPLETPCSPPDAKDKKWAGRIGASEKSASTDDGRVMTDGVSVHPPWRPHWLRPVALAGFAGLFLCITIALPVMLWYSERNDGIVKTTQDFGYVWRFGPTAVFTLIAAFWTRVELQSMRYMPWIALRRGQPLDPDLDYTAMLMPAVLYQSLRRKHWLVFLVSVTSLLLRAEIVLAPGLFRLAPIRVREPVDIKTRDSFNLNWSTADYYRETLIGYYAARAIHDFDMAYPFGVTGEAAYQTFQLTKDGSRGTTTAPLRTEVDAFFTNMTCLKLESYSVTNIQNASTSSTTGNLQPSETYGRYYFANVSLLFEGCQQEVPIRVATSDRPRTGGDKALLTTGNFENSWYVINSLEPLPRPCPGLPQQHPQFLYYAGQFERFKNGNSTASQRVEHKTLGAVLCSQTAWVSKAEVDDDGISPNVTALDGTPTTPVETDLWKILGEAVPRTPGGWTSRTQSGEDYGPVTGELSFAGTRDFADTTDKLYNTTISLYRRLAPLLGHYLFRAEQEGAGVGETSTAVDKLEFNRQVCWAMIAVAAAMTVIVSLVLVRSRRHTQVWHRDPATILGSLLFLNDHPSLREASERDDETLKRSWSECSFSPLIIRPWVQFVFTIFVCGLLVGLGTTLQSSIEHHGLATVDETGYWYLLWTSLPAMIMLGVSLYTSSNDFVLRSLSTLYNLSVRPCTSKQLDSSMLDMLGIRALYEASRQRSWTIATSQTMALICGILATLATILFSVETVPTSVAMQLDQKSWFGNVDIPKYNETSEFQHNRANLRSLLVWKGEANVTYPKNTYADMAFPLIDESRLYLLNATKQSTIHLRMPAAKLTSSCQRLPNDKFNITLSNYTEASGEFTKETVYQGPMLTWEKCPDGKLAMLGQQFVVGRNQTGNNPGTSYFADILDSPGNIFHMNQQCKLNITDVNDMLGTTLQKTYVWGQWNYLEAKFDLLRFWRCDYFWSVVMTDVTLVKGADGQLTIDQNNPPVPDMSTATSFDPPMNVLPDDRDLAKSYAGSMPELGSANPDIFVSDPSAGDVNPSFRPMIQPYGTLAPEAFGDPAMEDRILEALHANWGFSSAQTLNLENRLGVGEPSRTAPFPAAGLAPVEAVVVDDGRRRLVQNATVTYVVVAILGFVACMNIWTVFSRVMRRYAGVQWRWFSMDVRGLAPDRFGSLGLTASLLWDSNAAENIPARSRAVATGDVHGMLSDLRFRLGWFRRGADGERRFTVGVLGDEKFQWVESKAEREGKGRMVPKGLYEKVGNGSEETGYRGGEGEIILFKMSFKVDSDLKRPNTWEEHFTDIIGGNVAVAKWRHVPDESTFDDDEAFRIIRDAILEQHNDPQRLRKTAIEIAGLLPAQQSADYLSSLWSLFISLAQQTPSSNVAMLDLVVILDHLSMSPKTTITVTVDGFEQLSRLHGLNQSVRNRMVSPHVSDEAMETLTRWININAFAALLWSYNLIDGRDHAIQQLRSAFEEDRRSSDVNGKDAADARLMAAAQWAIYSCQRLYHLSVTSEATSPSPADGSSNCDKRWKPGARFKGRSGFSFRRWEFWQQGFEEAHDFGGGGIEAKVEAEAAGGMMEKVLYAGFEVI</sequence>
<feature type="transmembrane region" description="Helical" evidence="1">
    <location>
        <begin position="130"/>
        <end position="148"/>
    </location>
</feature>
<keyword evidence="1" id="KW-1133">Transmembrane helix</keyword>